<dbReference type="Gene3D" id="1.20.1440.60">
    <property type="entry name" value="23S rRNA-intervening sequence"/>
    <property type="match status" value="1"/>
</dbReference>
<evidence type="ECO:0000313" key="1">
    <source>
        <dbReference type="EMBL" id="OGM92370.1"/>
    </source>
</evidence>
<dbReference type="PANTHER" id="PTHR38471">
    <property type="entry name" value="FOUR HELIX BUNDLE PROTEIN"/>
    <property type="match status" value="1"/>
</dbReference>
<dbReference type="SUPFAM" id="SSF158446">
    <property type="entry name" value="IVS-encoded protein-like"/>
    <property type="match status" value="1"/>
</dbReference>
<reference evidence="1 2" key="1">
    <citation type="journal article" date="2016" name="Nat. Commun.">
        <title>Thousands of microbial genomes shed light on interconnected biogeochemical processes in an aquifer system.</title>
        <authorList>
            <person name="Anantharaman K."/>
            <person name="Brown C.T."/>
            <person name="Hug L.A."/>
            <person name="Sharon I."/>
            <person name="Castelle C.J."/>
            <person name="Probst A.J."/>
            <person name="Thomas B.C."/>
            <person name="Singh A."/>
            <person name="Wilkins M.J."/>
            <person name="Karaoz U."/>
            <person name="Brodie E.L."/>
            <person name="Williams K.H."/>
            <person name="Hubbard S.S."/>
            <person name="Banfield J.F."/>
        </authorList>
    </citation>
    <scope>NUCLEOTIDE SEQUENCE [LARGE SCALE GENOMIC DNA]</scope>
</reference>
<protein>
    <submittedName>
        <fullName evidence="1">Four helix bundle protein</fullName>
    </submittedName>
</protein>
<comment type="caution">
    <text evidence="1">The sequence shown here is derived from an EMBL/GenBank/DDBJ whole genome shotgun (WGS) entry which is preliminary data.</text>
</comment>
<proteinExistence type="predicted"/>
<organism evidence="1 2">
    <name type="scientific">Candidatus Wolfebacteria bacterium RIFCSPHIGHO2_01_FULL_48_22</name>
    <dbReference type="NCBI Taxonomy" id="1802555"/>
    <lineage>
        <taxon>Bacteria</taxon>
        <taxon>Candidatus Wolfeibacteriota</taxon>
    </lineage>
</organism>
<evidence type="ECO:0000313" key="2">
    <source>
        <dbReference type="Proteomes" id="UP000177029"/>
    </source>
</evidence>
<dbReference type="PIRSF" id="PIRSF035652">
    <property type="entry name" value="CHP02436"/>
    <property type="match status" value="1"/>
</dbReference>
<dbReference type="NCBIfam" id="TIGR02436">
    <property type="entry name" value="four helix bundle protein"/>
    <property type="match status" value="1"/>
</dbReference>
<dbReference type="PANTHER" id="PTHR38471:SF2">
    <property type="entry name" value="FOUR HELIX BUNDLE PROTEIN"/>
    <property type="match status" value="1"/>
</dbReference>
<sequence length="121" mass="14157">MKDRLSNTKYNLEERTSLFGEHIIAFCRGIPQDTITRPIINQLIRSGTSIGANYMEANAASSKKDFKNKIFICKKEAQETQYWLRMMAQCVPNKKEEMRRLWKETHELTLIFGKIVSTLRN</sequence>
<accession>A0A1F8DUU1</accession>
<dbReference type="InterPro" id="IPR012657">
    <property type="entry name" value="23S_rRNA-intervening_sequence"/>
</dbReference>
<dbReference type="Proteomes" id="UP000177029">
    <property type="component" value="Unassembled WGS sequence"/>
</dbReference>
<dbReference type="InterPro" id="IPR036583">
    <property type="entry name" value="23S_rRNA_IVS_sf"/>
</dbReference>
<dbReference type="STRING" id="1802555.A2755_01220"/>
<gene>
    <name evidence="1" type="ORF">A2755_01220</name>
</gene>
<dbReference type="EMBL" id="MGIP01000002">
    <property type="protein sequence ID" value="OGM92370.1"/>
    <property type="molecule type" value="Genomic_DNA"/>
</dbReference>
<dbReference type="AlphaFoldDB" id="A0A1F8DUU1"/>
<name>A0A1F8DUU1_9BACT</name>
<dbReference type="Pfam" id="PF05635">
    <property type="entry name" value="23S_rRNA_IVP"/>
    <property type="match status" value="1"/>
</dbReference>